<dbReference type="PANTHER" id="PTHR34182">
    <property type="entry name" value="PROTEIN-EXPORT MEMBRANE PROTEIN SECG"/>
    <property type="match status" value="1"/>
</dbReference>
<gene>
    <name evidence="11" type="primary">secG</name>
    <name evidence="11" type="ORF">G5B42_03530</name>
</gene>
<dbReference type="GO" id="GO:0043952">
    <property type="term" value="P:protein transport by the Sec complex"/>
    <property type="evidence" value="ECO:0007669"/>
    <property type="project" value="TreeGrafter"/>
</dbReference>
<name>A0A8J6HZS3_9FIRM</name>
<keyword evidence="5 10" id="KW-0812">Transmembrane</keyword>
<keyword evidence="7 10" id="KW-1133">Transmembrane helix</keyword>
<evidence type="ECO:0000256" key="10">
    <source>
        <dbReference type="RuleBase" id="RU365087"/>
    </source>
</evidence>
<comment type="caution">
    <text evidence="11">The sequence shown here is derived from an EMBL/GenBank/DDBJ whole genome shotgun (WGS) entry which is preliminary data.</text>
</comment>
<dbReference type="InterPro" id="IPR004692">
    <property type="entry name" value="SecG"/>
</dbReference>
<dbReference type="EMBL" id="JAAKDE010000006">
    <property type="protein sequence ID" value="MBA2132613.1"/>
    <property type="molecule type" value="Genomic_DNA"/>
</dbReference>
<evidence type="ECO:0000256" key="4">
    <source>
        <dbReference type="ARBA" id="ARBA00022475"/>
    </source>
</evidence>
<sequence>MNFFSVLLLIVSVALIVLVTILPSKEEGLGALGGGSSRFFGKNKGLETLLTKITAGLGVAFFLLAIIANLV</sequence>
<evidence type="ECO:0000256" key="7">
    <source>
        <dbReference type="ARBA" id="ARBA00022989"/>
    </source>
</evidence>
<dbReference type="RefSeq" id="WP_181339070.1">
    <property type="nucleotide sequence ID" value="NZ_JAAKDE010000006.1"/>
</dbReference>
<dbReference type="AlphaFoldDB" id="A0A8J6HZS3"/>
<evidence type="ECO:0000256" key="3">
    <source>
        <dbReference type="ARBA" id="ARBA00022448"/>
    </source>
</evidence>
<proteinExistence type="inferred from homology"/>
<evidence type="ECO:0000313" key="12">
    <source>
        <dbReference type="Proteomes" id="UP000657177"/>
    </source>
</evidence>
<accession>A0A8J6HZS3</accession>
<dbReference type="NCBIfam" id="TIGR00810">
    <property type="entry name" value="secG"/>
    <property type="match status" value="1"/>
</dbReference>
<evidence type="ECO:0000256" key="1">
    <source>
        <dbReference type="ARBA" id="ARBA00004651"/>
    </source>
</evidence>
<evidence type="ECO:0000256" key="5">
    <source>
        <dbReference type="ARBA" id="ARBA00022692"/>
    </source>
</evidence>
<feature type="transmembrane region" description="Helical" evidence="10">
    <location>
        <begin position="48"/>
        <end position="70"/>
    </location>
</feature>
<comment type="function">
    <text evidence="10">Involved in protein export. Participates in an early event of protein translocation.</text>
</comment>
<comment type="caution">
    <text evidence="10">Lacks conserved residue(s) required for the propagation of feature annotation.</text>
</comment>
<organism evidence="11 12">
    <name type="scientific">Capillibacterium thermochitinicola</name>
    <dbReference type="NCBI Taxonomy" id="2699427"/>
    <lineage>
        <taxon>Bacteria</taxon>
        <taxon>Bacillati</taxon>
        <taxon>Bacillota</taxon>
        <taxon>Capillibacterium</taxon>
    </lineage>
</organism>
<dbReference type="GO" id="GO:0015450">
    <property type="term" value="F:protein-transporting ATPase activity"/>
    <property type="evidence" value="ECO:0007669"/>
    <property type="project" value="UniProtKB-UniRule"/>
</dbReference>
<protein>
    <recommendedName>
        <fullName evidence="10">Protein-export membrane protein SecG</fullName>
    </recommendedName>
</protein>
<reference evidence="11" key="1">
    <citation type="submission" date="2020-06" db="EMBL/GenBank/DDBJ databases">
        <title>Novel chitinolytic bacterium.</title>
        <authorList>
            <person name="Ungkulpasvich U."/>
            <person name="Kosugi A."/>
            <person name="Uke A."/>
        </authorList>
    </citation>
    <scope>NUCLEOTIDE SEQUENCE</scope>
    <source>
        <strain evidence="11">UUS1-1</strain>
    </source>
</reference>
<keyword evidence="8 10" id="KW-0811">Translocation</keyword>
<comment type="subcellular location">
    <subcellularLocation>
        <location evidence="1 10">Cell membrane</location>
        <topology evidence="1 10">Multi-pass membrane protein</topology>
    </subcellularLocation>
</comment>
<dbReference type="GO" id="GO:0005886">
    <property type="term" value="C:plasma membrane"/>
    <property type="evidence" value="ECO:0007669"/>
    <property type="project" value="UniProtKB-SubCell"/>
</dbReference>
<dbReference type="GO" id="GO:0009306">
    <property type="term" value="P:protein secretion"/>
    <property type="evidence" value="ECO:0007669"/>
    <property type="project" value="UniProtKB-UniRule"/>
</dbReference>
<evidence type="ECO:0000256" key="9">
    <source>
        <dbReference type="ARBA" id="ARBA00023136"/>
    </source>
</evidence>
<comment type="similarity">
    <text evidence="2 10">Belongs to the SecG family.</text>
</comment>
<dbReference type="Pfam" id="PF03840">
    <property type="entry name" value="SecG"/>
    <property type="match status" value="1"/>
</dbReference>
<evidence type="ECO:0000256" key="8">
    <source>
        <dbReference type="ARBA" id="ARBA00023010"/>
    </source>
</evidence>
<dbReference type="PANTHER" id="PTHR34182:SF1">
    <property type="entry name" value="PROTEIN-EXPORT MEMBRANE PROTEIN SECG"/>
    <property type="match status" value="1"/>
</dbReference>
<dbReference type="Proteomes" id="UP000657177">
    <property type="component" value="Unassembled WGS sequence"/>
</dbReference>
<dbReference type="GO" id="GO:0065002">
    <property type="term" value="P:intracellular protein transmembrane transport"/>
    <property type="evidence" value="ECO:0007669"/>
    <property type="project" value="TreeGrafter"/>
</dbReference>
<keyword evidence="4 10" id="KW-1003">Cell membrane</keyword>
<evidence type="ECO:0000256" key="2">
    <source>
        <dbReference type="ARBA" id="ARBA00008445"/>
    </source>
</evidence>
<keyword evidence="9 10" id="KW-0472">Membrane</keyword>
<evidence type="ECO:0000313" key="11">
    <source>
        <dbReference type="EMBL" id="MBA2132613.1"/>
    </source>
</evidence>
<evidence type="ECO:0000256" key="6">
    <source>
        <dbReference type="ARBA" id="ARBA00022927"/>
    </source>
</evidence>
<keyword evidence="3 10" id="KW-0813">Transport</keyword>
<keyword evidence="12" id="KW-1185">Reference proteome</keyword>
<keyword evidence="6 10" id="KW-0653">Protein transport</keyword>